<comment type="similarity">
    <text evidence="1">Belongs to the glycosyl hydrolase 38 family.</text>
</comment>
<dbReference type="GO" id="GO:0009313">
    <property type="term" value="P:oligosaccharide catabolic process"/>
    <property type="evidence" value="ECO:0007669"/>
    <property type="project" value="TreeGrafter"/>
</dbReference>
<dbReference type="Proteomes" id="UP000198564">
    <property type="component" value="Unassembled WGS sequence"/>
</dbReference>
<dbReference type="InterPro" id="IPR000602">
    <property type="entry name" value="Glyco_hydro_38_N"/>
</dbReference>
<evidence type="ECO:0000256" key="3">
    <source>
        <dbReference type="ARBA" id="ARBA00022801"/>
    </source>
</evidence>
<dbReference type="Pfam" id="PF01074">
    <property type="entry name" value="Glyco_hydro_38N"/>
    <property type="match status" value="1"/>
</dbReference>
<dbReference type="Gene3D" id="3.20.110.10">
    <property type="entry name" value="Glycoside hydrolase 38, N terminal domain"/>
    <property type="match status" value="1"/>
</dbReference>
<evidence type="ECO:0000313" key="6">
    <source>
        <dbReference type="EMBL" id="SEJ00757.1"/>
    </source>
</evidence>
<dbReference type="InterPro" id="IPR011013">
    <property type="entry name" value="Gal_mutarotase_sf_dom"/>
</dbReference>
<dbReference type="InterPro" id="IPR027291">
    <property type="entry name" value="Glyco_hydro_38_N_sf"/>
</dbReference>
<gene>
    <name evidence="6" type="ORF">SAMN04488113_1481</name>
</gene>
<dbReference type="InterPro" id="IPR028995">
    <property type="entry name" value="Glyco_hydro_57/38_cen_sf"/>
</dbReference>
<dbReference type="STRING" id="1130080.SAMN04488113_1481"/>
<organism evidence="6 7">
    <name type="scientific">Alkalibacterium gilvum</name>
    <dbReference type="NCBI Taxonomy" id="1130080"/>
    <lineage>
        <taxon>Bacteria</taxon>
        <taxon>Bacillati</taxon>
        <taxon>Bacillota</taxon>
        <taxon>Bacilli</taxon>
        <taxon>Lactobacillales</taxon>
        <taxon>Carnobacteriaceae</taxon>
        <taxon>Alkalibacterium</taxon>
    </lineage>
</organism>
<dbReference type="Gene3D" id="1.20.1270.50">
    <property type="entry name" value="Glycoside hydrolase family 38, central domain"/>
    <property type="match status" value="1"/>
</dbReference>
<evidence type="ECO:0000256" key="4">
    <source>
        <dbReference type="ARBA" id="ARBA00023295"/>
    </source>
</evidence>
<reference evidence="7" key="1">
    <citation type="submission" date="2016-10" db="EMBL/GenBank/DDBJ databases">
        <authorList>
            <person name="Varghese N."/>
            <person name="Submissions S."/>
        </authorList>
    </citation>
    <scope>NUCLEOTIDE SEQUENCE [LARGE SCALE GENOMIC DNA]</scope>
    <source>
        <strain evidence="7">DSM 25751</strain>
    </source>
</reference>
<evidence type="ECO:0000256" key="2">
    <source>
        <dbReference type="ARBA" id="ARBA00022723"/>
    </source>
</evidence>
<dbReference type="GO" id="GO:0004559">
    <property type="term" value="F:alpha-mannosidase activity"/>
    <property type="evidence" value="ECO:0007669"/>
    <property type="project" value="InterPro"/>
</dbReference>
<keyword evidence="4" id="KW-0326">Glycosidase</keyword>
<name>A0A1H6VG69_9LACT</name>
<sequence length="848" mass="97476">MLDVLENDDNYTSYILDAQISLVEDYLKYYPEDLSRIQSLVKNKRLYVGPWYTQTDQLVISQESIVRNLLYGTNKAKEIGHSFNVGYVPDAFGQGGNMPQIYNSFGIDTAVFWRGVADSTFNDTQFIWEGTDGSSVVANIMRNGYHFGGEHGIPEHDRDKTRYIEDFIEKLDKESNTNHIYFAYGHDQAPIRENLPKLINDFNNIDSNRNYLMSDPEIFFDEMIDENHGELSVYSGELTQAKHSRIHKTIFSTRADMKQLNNKVENFLVNVLEPVLVIGDSLGLEYPHSQLDEIWKLMFENAAHDSIGGCNSDSTNKDILHRYKVAQDLALNLLEITMRTISNKIKFNTDLNIIAFNTWPNEYEGVVEIEAYVPNLDFSLHSSKTNEEYPYVLTHSEELTEYVLKQTIQVNPSKDIYIPDKVFKVKLKTMMKNIPGLGYTSFYIDPNKKASNYNRYETSPDQSIENSKYMISLNSNNSLKITDKHTGKIYDQQMIFVESGDDGDSYNYSPPIKDLQLTSLDSNRIDSKTYKSNISEKLTFSLNMMVPYDLSERAQGITSRELTINVNVNLDKESETIDFNVTVNNNVLSHKLSVQFDTDIASSFSYADHLFGPIKRPVKLKEEMVWEEEKWQEKPIAIEPMQSYVALSSKDRSFSVITDGVREYEVVGKNHEIIQLTLFRTFGYMGKNDLAYRPGRSSGESIVKTPDAQLLGHISCDFGVYVNSRKSINDINLSRVAKRYLTDIPTYQNSEFLNGRMIFSQKREKKYLPLEKSTFSFNDDHIGVSAIKASRENNSYIIRIFNPYMDKSVTVPEELQKYKYVELDEVTEASKQDKLTTNKFVTLNINKN</sequence>
<dbReference type="InterPro" id="IPR037094">
    <property type="entry name" value="Glyco_hydro_38_cen_sf"/>
</dbReference>
<proteinExistence type="inferred from homology"/>
<dbReference type="Pfam" id="PF07748">
    <property type="entry name" value="Glyco_hydro_38C"/>
    <property type="match status" value="1"/>
</dbReference>
<dbReference type="InterPro" id="IPR015341">
    <property type="entry name" value="Glyco_hydro_38_cen"/>
</dbReference>
<dbReference type="AlphaFoldDB" id="A0A1H6VG69"/>
<dbReference type="GO" id="GO:0030246">
    <property type="term" value="F:carbohydrate binding"/>
    <property type="evidence" value="ECO:0007669"/>
    <property type="project" value="InterPro"/>
</dbReference>
<dbReference type="SMART" id="SM00872">
    <property type="entry name" value="Alpha-mann_mid"/>
    <property type="match status" value="1"/>
</dbReference>
<dbReference type="InterPro" id="IPR011682">
    <property type="entry name" value="Glyco_hydro_38_C"/>
</dbReference>
<keyword evidence="7" id="KW-1185">Reference proteome</keyword>
<dbReference type="SUPFAM" id="SSF88688">
    <property type="entry name" value="Families 57/38 glycoside transferase middle domain"/>
    <property type="match status" value="1"/>
</dbReference>
<dbReference type="SUPFAM" id="SSF74650">
    <property type="entry name" value="Galactose mutarotase-like"/>
    <property type="match status" value="1"/>
</dbReference>
<accession>A0A1H6VG69</accession>
<keyword evidence="3 6" id="KW-0378">Hydrolase</keyword>
<dbReference type="GO" id="GO:0006013">
    <property type="term" value="P:mannose metabolic process"/>
    <property type="evidence" value="ECO:0007669"/>
    <property type="project" value="InterPro"/>
</dbReference>
<evidence type="ECO:0000259" key="5">
    <source>
        <dbReference type="SMART" id="SM00872"/>
    </source>
</evidence>
<dbReference type="SUPFAM" id="SSF88713">
    <property type="entry name" value="Glycoside hydrolase/deacetylase"/>
    <property type="match status" value="1"/>
</dbReference>
<keyword evidence="2" id="KW-0479">Metal-binding</keyword>
<dbReference type="Pfam" id="PF09261">
    <property type="entry name" value="Alpha-mann_mid"/>
    <property type="match status" value="1"/>
</dbReference>
<dbReference type="EMBL" id="FNYW01000048">
    <property type="protein sequence ID" value="SEJ00757.1"/>
    <property type="molecule type" value="Genomic_DNA"/>
</dbReference>
<evidence type="ECO:0000256" key="1">
    <source>
        <dbReference type="ARBA" id="ARBA00009792"/>
    </source>
</evidence>
<evidence type="ECO:0000313" key="7">
    <source>
        <dbReference type="Proteomes" id="UP000198564"/>
    </source>
</evidence>
<feature type="domain" description="Glycoside hydrolase family 38 central" evidence="5">
    <location>
        <begin position="245"/>
        <end position="323"/>
    </location>
</feature>
<dbReference type="GO" id="GO:0046872">
    <property type="term" value="F:metal ion binding"/>
    <property type="evidence" value="ECO:0007669"/>
    <property type="project" value="UniProtKB-KW"/>
</dbReference>
<dbReference type="PANTHER" id="PTHR46017:SF2">
    <property type="entry name" value="MANNOSYLGLYCERATE HYDROLASE"/>
    <property type="match status" value="1"/>
</dbReference>
<dbReference type="InterPro" id="IPR011330">
    <property type="entry name" value="Glyco_hydro/deAcase_b/a-brl"/>
</dbReference>
<dbReference type="PANTHER" id="PTHR46017">
    <property type="entry name" value="ALPHA-MANNOSIDASE 2C1"/>
    <property type="match status" value="1"/>
</dbReference>
<dbReference type="Gene3D" id="2.70.98.30">
    <property type="entry name" value="Golgi alpha-mannosidase II, domain 4"/>
    <property type="match status" value="1"/>
</dbReference>
<protein>
    <submittedName>
        <fullName evidence="6">Mannosylglycerate hydrolase</fullName>
    </submittedName>
</protein>